<gene>
    <name evidence="1" type="ORF">D9R08_12870</name>
</gene>
<dbReference type="EMBL" id="RCNT01000006">
    <property type="protein sequence ID" value="RMA41749.1"/>
    <property type="molecule type" value="Genomic_DNA"/>
</dbReference>
<evidence type="ECO:0000313" key="1">
    <source>
        <dbReference type="EMBL" id="RMA41749.1"/>
    </source>
</evidence>
<reference evidence="1 2" key="1">
    <citation type="submission" date="2018-10" db="EMBL/GenBank/DDBJ databases">
        <authorList>
            <person name="Jung H.S."/>
            <person name="Jeon C.O."/>
        </authorList>
    </citation>
    <scope>NUCLEOTIDE SEQUENCE [LARGE SCALE GENOMIC DNA]</scope>
    <source>
        <strain evidence="1 2">MA-7-27</strain>
    </source>
</reference>
<organism evidence="1 2">
    <name type="scientific">Rhodophyticola porphyridii</name>
    <dbReference type="NCBI Taxonomy" id="1852017"/>
    <lineage>
        <taxon>Bacteria</taxon>
        <taxon>Pseudomonadati</taxon>
        <taxon>Pseudomonadota</taxon>
        <taxon>Alphaproteobacteria</taxon>
        <taxon>Rhodobacterales</taxon>
        <taxon>Roseobacteraceae</taxon>
        <taxon>Rhodophyticola</taxon>
    </lineage>
</organism>
<name>A0A3L9XYX6_9RHOB</name>
<sequence length="215" mass="22761">MLTGPAVSGNGGKMTTVISRLYADASTADAVVAALHAAGHPAANISVIAPGPGAEAEIREARVPTRAATKYAGSMSGDNRLVVNRAPFTPFGAARNAMEIMNSRDSMDAGVQDENVYVEEPRNVRLSNSILSDHPRFLSSDMDPGRGRKRGLVSNAFRMPLLIKNRNANSAISGGRQIFPGKPLLSKKRKLSVISGGRLFTAALGMPMLSHRGPR</sequence>
<accession>A0A3L9XYX6</accession>
<comment type="caution">
    <text evidence="1">The sequence shown here is derived from an EMBL/GenBank/DDBJ whole genome shotgun (WGS) entry which is preliminary data.</text>
</comment>
<dbReference type="AlphaFoldDB" id="A0A3L9XYX6"/>
<dbReference type="Proteomes" id="UP000281343">
    <property type="component" value="Unassembled WGS sequence"/>
</dbReference>
<evidence type="ECO:0000313" key="2">
    <source>
        <dbReference type="Proteomes" id="UP000281343"/>
    </source>
</evidence>
<proteinExistence type="predicted"/>
<protein>
    <submittedName>
        <fullName evidence="1">Uncharacterized protein</fullName>
    </submittedName>
</protein>
<keyword evidence="2" id="KW-1185">Reference proteome</keyword>